<evidence type="ECO:0000313" key="8">
    <source>
        <dbReference type="EMBL" id="EFX06633.1"/>
    </source>
</evidence>
<evidence type="ECO:0000256" key="1">
    <source>
        <dbReference type="ARBA" id="ARBA00001971"/>
    </source>
</evidence>
<dbReference type="InterPro" id="IPR002403">
    <property type="entry name" value="Cyt_P450_E_grp-IV"/>
</dbReference>
<dbReference type="PANTHER" id="PTHR24305">
    <property type="entry name" value="CYTOCHROME P450"/>
    <property type="match status" value="1"/>
</dbReference>
<dbReference type="Proteomes" id="UP000007796">
    <property type="component" value="Unassembled WGS sequence"/>
</dbReference>
<dbReference type="PRINTS" id="PR00465">
    <property type="entry name" value="EP450IV"/>
</dbReference>
<comment type="similarity">
    <text evidence="2">Belongs to the cytochrome P450 family.</text>
</comment>
<dbReference type="eggNOG" id="KOG0157">
    <property type="taxonomic scope" value="Eukaryota"/>
</dbReference>
<evidence type="ECO:0000313" key="9">
    <source>
        <dbReference type="Proteomes" id="UP000007796"/>
    </source>
</evidence>
<dbReference type="Pfam" id="PF00067">
    <property type="entry name" value="p450"/>
    <property type="match status" value="1"/>
</dbReference>
<dbReference type="GO" id="GO:0005506">
    <property type="term" value="F:iron ion binding"/>
    <property type="evidence" value="ECO:0007669"/>
    <property type="project" value="InterPro"/>
</dbReference>
<dbReference type="CDD" id="cd00302">
    <property type="entry name" value="cytochrome_P450"/>
    <property type="match status" value="1"/>
</dbReference>
<comment type="cofactor">
    <cofactor evidence="1 7">
        <name>heme</name>
        <dbReference type="ChEBI" id="CHEBI:30413"/>
    </cofactor>
</comment>
<keyword evidence="6 8" id="KW-0503">Monooxygenase</keyword>
<protein>
    <submittedName>
        <fullName evidence="8">Cytochrome p450 monooxygenase</fullName>
    </submittedName>
</protein>
<dbReference type="STRING" id="655863.F0X7W9"/>
<dbReference type="GO" id="GO:0020037">
    <property type="term" value="F:heme binding"/>
    <property type="evidence" value="ECO:0007669"/>
    <property type="project" value="InterPro"/>
</dbReference>
<dbReference type="InParanoid" id="F0X7W9"/>
<evidence type="ECO:0000256" key="6">
    <source>
        <dbReference type="ARBA" id="ARBA00023033"/>
    </source>
</evidence>
<dbReference type="PRINTS" id="PR00385">
    <property type="entry name" value="P450"/>
</dbReference>
<dbReference type="RefSeq" id="XP_014176115.1">
    <property type="nucleotide sequence ID" value="XM_014320640.1"/>
</dbReference>
<evidence type="ECO:0000256" key="7">
    <source>
        <dbReference type="PIRSR" id="PIRSR602403-1"/>
    </source>
</evidence>
<dbReference type="InterPro" id="IPR001128">
    <property type="entry name" value="Cyt_P450"/>
</dbReference>
<evidence type="ECO:0000256" key="2">
    <source>
        <dbReference type="ARBA" id="ARBA00010617"/>
    </source>
</evidence>
<dbReference type="GeneID" id="25980444"/>
<dbReference type="InterPro" id="IPR036396">
    <property type="entry name" value="Cyt_P450_sf"/>
</dbReference>
<dbReference type="AlphaFoldDB" id="F0X7W9"/>
<feature type="binding site" description="axial binding residue" evidence="7">
    <location>
        <position position="496"/>
    </location>
    <ligand>
        <name>heme</name>
        <dbReference type="ChEBI" id="CHEBI:30413"/>
    </ligand>
    <ligandPart>
        <name>Fe</name>
        <dbReference type="ChEBI" id="CHEBI:18248"/>
    </ligandPart>
</feature>
<dbReference type="GO" id="GO:0004497">
    <property type="term" value="F:monooxygenase activity"/>
    <property type="evidence" value="ECO:0007669"/>
    <property type="project" value="UniProtKB-KW"/>
</dbReference>
<sequence>MAQTSSAQLFKLVGDTLAGQYVNIDKSYTLDDIKRAVGLTFHVAKPEGITFHTSPEQHGQLENASDIIAAKAPVSVRIDGRAVQDPQGPTELPFVGNFHEIYPDHLGNHFRLFQKYGHVIRTTNMGKTTYLTNSPDVTHVAMMESVYFTKKINENHPLWGIKDNTAMFVGDTETENWRIGHKFLPTAMGPKAVRHYTPLMQESVRNSFTVFDELAECGKEWNVYPFMVKLASQTIGKFALGMDFGHFTSVDAKLHPLIMSFGALLGLNKKVTSRGEWYRHLPFGIPAELRRVQKETYGYLQEAISGSSSSGLRNMPMEEAAIKASCVGDYLVNAVDEEGKHFPEGLVLANMMVVTGAGFSTTGSLLSWLIYCLVAYPGAQDRLLQELVDHDVDGKLNWTPDKANGMPYLHNFIKEGQRLHSPSYQPGRTTKTDVILPGGYRIGAGSVLIPAVHAIHTNPTVWRDPLLFDADRWDSDEIKTLHRYAYIPFAAGPRGCIGFNFALLEAKVLISELVYRYEFVRYGNEAIDYDPEFQLIRPLNLYVTARKRTVWPAKSRK</sequence>
<keyword evidence="5 7" id="KW-0408">Iron</keyword>
<dbReference type="GO" id="GO:0016705">
    <property type="term" value="F:oxidoreductase activity, acting on paired donors, with incorporation or reduction of molecular oxygen"/>
    <property type="evidence" value="ECO:0007669"/>
    <property type="project" value="InterPro"/>
</dbReference>
<dbReference type="OrthoDB" id="1470350at2759"/>
<evidence type="ECO:0000256" key="4">
    <source>
        <dbReference type="ARBA" id="ARBA00022723"/>
    </source>
</evidence>
<reference evidence="8 9" key="1">
    <citation type="journal article" date="2011" name="Proc. Natl. Acad. Sci. U.S.A.">
        <title>Genome and transcriptome analyses of the mountain pine beetle-fungal symbiont Grosmannia clavigera, a lodgepole pine pathogen.</title>
        <authorList>
            <person name="DiGuistini S."/>
            <person name="Wang Y."/>
            <person name="Liao N.Y."/>
            <person name="Taylor G."/>
            <person name="Tanguay P."/>
            <person name="Feau N."/>
            <person name="Henrissat B."/>
            <person name="Chan S.K."/>
            <person name="Hesse-Orce U."/>
            <person name="Alamouti S.M."/>
            <person name="Tsui C.K.M."/>
            <person name="Docking R.T."/>
            <person name="Levasseur A."/>
            <person name="Haridas S."/>
            <person name="Robertson G."/>
            <person name="Birol I."/>
            <person name="Holt R.A."/>
            <person name="Marra M.A."/>
            <person name="Hamelin R.C."/>
            <person name="Hirst M."/>
            <person name="Jones S.J.M."/>
            <person name="Bohlmann J."/>
            <person name="Breuil C."/>
        </authorList>
    </citation>
    <scope>NUCLEOTIDE SEQUENCE [LARGE SCALE GENOMIC DNA]</scope>
    <source>
        <strain evidence="9">kw1407 / UAMH 11150</strain>
    </source>
</reference>
<keyword evidence="3 7" id="KW-0349">Heme</keyword>
<dbReference type="Gene3D" id="1.10.630.10">
    <property type="entry name" value="Cytochrome P450"/>
    <property type="match status" value="1"/>
</dbReference>
<dbReference type="SUPFAM" id="SSF48264">
    <property type="entry name" value="Cytochrome P450"/>
    <property type="match status" value="1"/>
</dbReference>
<keyword evidence="6 8" id="KW-0560">Oxidoreductase</keyword>
<gene>
    <name evidence="8" type="ORF">CMQ_6954</name>
</gene>
<dbReference type="HOGENOM" id="CLU_001570_31_0_1"/>
<dbReference type="FunFam" id="1.10.630.10:FF:000090">
    <property type="entry name" value="Cytochrome P450 monooxygenase"/>
    <property type="match status" value="1"/>
</dbReference>
<keyword evidence="9" id="KW-1185">Reference proteome</keyword>
<accession>F0X7W9</accession>
<evidence type="ECO:0000256" key="3">
    <source>
        <dbReference type="ARBA" id="ARBA00022617"/>
    </source>
</evidence>
<dbReference type="InterPro" id="IPR050121">
    <property type="entry name" value="Cytochrome_P450_monoxygenase"/>
</dbReference>
<organism evidence="9">
    <name type="scientific">Grosmannia clavigera (strain kw1407 / UAMH 11150)</name>
    <name type="common">Blue stain fungus</name>
    <name type="synonym">Graphiocladiella clavigera</name>
    <dbReference type="NCBI Taxonomy" id="655863"/>
    <lineage>
        <taxon>Eukaryota</taxon>
        <taxon>Fungi</taxon>
        <taxon>Dikarya</taxon>
        <taxon>Ascomycota</taxon>
        <taxon>Pezizomycotina</taxon>
        <taxon>Sordariomycetes</taxon>
        <taxon>Sordariomycetidae</taxon>
        <taxon>Ophiostomatales</taxon>
        <taxon>Ophiostomataceae</taxon>
        <taxon>Leptographium</taxon>
    </lineage>
</organism>
<dbReference type="PANTHER" id="PTHR24305:SF218">
    <property type="entry name" value="P450, PUTATIVE (EUROFUNG)-RELATED"/>
    <property type="match status" value="1"/>
</dbReference>
<dbReference type="EMBL" id="GL629729">
    <property type="protein sequence ID" value="EFX06633.1"/>
    <property type="molecule type" value="Genomic_DNA"/>
</dbReference>
<keyword evidence="4 7" id="KW-0479">Metal-binding</keyword>
<proteinExistence type="inferred from homology"/>
<name>F0X7W9_GROCL</name>
<evidence type="ECO:0000256" key="5">
    <source>
        <dbReference type="ARBA" id="ARBA00023004"/>
    </source>
</evidence>